<dbReference type="InterPro" id="IPR035445">
    <property type="entry name" value="GYF-like_dom_sf"/>
</dbReference>
<gene>
    <name evidence="3" type="ORF">OTU49_001561</name>
</gene>
<feature type="compositionally biased region" description="Basic and acidic residues" evidence="1">
    <location>
        <begin position="159"/>
        <end position="174"/>
    </location>
</feature>
<dbReference type="GO" id="GO:0005829">
    <property type="term" value="C:cytosol"/>
    <property type="evidence" value="ECO:0007669"/>
    <property type="project" value="TreeGrafter"/>
</dbReference>
<name>A0AAW0XTY2_CHEQU</name>
<feature type="compositionally biased region" description="Polar residues" evidence="1">
    <location>
        <begin position="417"/>
        <end position="430"/>
    </location>
</feature>
<organism evidence="3 4">
    <name type="scientific">Cherax quadricarinatus</name>
    <name type="common">Australian red claw crayfish</name>
    <dbReference type="NCBI Taxonomy" id="27406"/>
    <lineage>
        <taxon>Eukaryota</taxon>
        <taxon>Metazoa</taxon>
        <taxon>Ecdysozoa</taxon>
        <taxon>Arthropoda</taxon>
        <taxon>Crustacea</taxon>
        <taxon>Multicrustacea</taxon>
        <taxon>Malacostraca</taxon>
        <taxon>Eumalacostraca</taxon>
        <taxon>Eucarida</taxon>
        <taxon>Decapoda</taxon>
        <taxon>Pleocyemata</taxon>
        <taxon>Astacidea</taxon>
        <taxon>Parastacoidea</taxon>
        <taxon>Parastacidae</taxon>
        <taxon>Cherax</taxon>
    </lineage>
</organism>
<feature type="domain" description="GYF" evidence="2">
    <location>
        <begin position="541"/>
        <end position="589"/>
    </location>
</feature>
<accession>A0AAW0XTY2</accession>
<dbReference type="EMBL" id="JARKIK010000026">
    <property type="protein sequence ID" value="KAK8743149.1"/>
    <property type="molecule type" value="Genomic_DNA"/>
</dbReference>
<dbReference type="CDD" id="cd00072">
    <property type="entry name" value="GYF"/>
    <property type="match status" value="1"/>
</dbReference>
<dbReference type="SMART" id="SM00444">
    <property type="entry name" value="GYF"/>
    <property type="match status" value="1"/>
</dbReference>
<evidence type="ECO:0000259" key="2">
    <source>
        <dbReference type="PROSITE" id="PS50829"/>
    </source>
</evidence>
<dbReference type="Proteomes" id="UP001445076">
    <property type="component" value="Unassembled WGS sequence"/>
</dbReference>
<feature type="non-terminal residue" evidence="3">
    <location>
        <position position="610"/>
    </location>
</feature>
<keyword evidence="4" id="KW-1185">Reference proteome</keyword>
<dbReference type="InterPro" id="IPR003169">
    <property type="entry name" value="GYF"/>
</dbReference>
<protein>
    <recommendedName>
        <fullName evidence="2">GYF domain-containing protein</fullName>
    </recommendedName>
</protein>
<reference evidence="3 4" key="1">
    <citation type="journal article" date="2024" name="BMC Genomics">
        <title>Genome assembly of redclaw crayfish (Cherax quadricarinatus) provides insights into its immune adaptation and hypoxia tolerance.</title>
        <authorList>
            <person name="Liu Z."/>
            <person name="Zheng J."/>
            <person name="Li H."/>
            <person name="Fang K."/>
            <person name="Wang S."/>
            <person name="He J."/>
            <person name="Zhou D."/>
            <person name="Weng S."/>
            <person name="Chi M."/>
            <person name="Gu Z."/>
            <person name="He J."/>
            <person name="Li F."/>
            <person name="Wang M."/>
        </authorList>
    </citation>
    <scope>NUCLEOTIDE SEQUENCE [LARGE SCALE GENOMIC DNA]</scope>
    <source>
        <strain evidence="3">ZL_2023a</strain>
    </source>
</reference>
<feature type="compositionally biased region" description="Basic and acidic residues" evidence="1">
    <location>
        <begin position="209"/>
        <end position="245"/>
    </location>
</feature>
<proteinExistence type="predicted"/>
<dbReference type="SUPFAM" id="SSF55277">
    <property type="entry name" value="GYF domain"/>
    <property type="match status" value="1"/>
</dbReference>
<evidence type="ECO:0000313" key="3">
    <source>
        <dbReference type="EMBL" id="KAK8743149.1"/>
    </source>
</evidence>
<feature type="region of interest" description="Disordered" evidence="1">
    <location>
        <begin position="86"/>
        <end position="542"/>
    </location>
</feature>
<feature type="compositionally biased region" description="Basic and acidic residues" evidence="1">
    <location>
        <begin position="272"/>
        <end position="285"/>
    </location>
</feature>
<feature type="compositionally biased region" description="Basic and acidic residues" evidence="1">
    <location>
        <begin position="468"/>
        <end position="500"/>
    </location>
</feature>
<dbReference type="AlphaFoldDB" id="A0AAW0XTY2"/>
<dbReference type="PROSITE" id="PS50829">
    <property type="entry name" value="GYF"/>
    <property type="match status" value="1"/>
</dbReference>
<dbReference type="Pfam" id="PF02213">
    <property type="entry name" value="GYF"/>
    <property type="match status" value="1"/>
</dbReference>
<feature type="compositionally biased region" description="Basic and acidic residues" evidence="1">
    <location>
        <begin position="188"/>
        <end position="202"/>
    </location>
</feature>
<evidence type="ECO:0000313" key="4">
    <source>
        <dbReference type="Proteomes" id="UP001445076"/>
    </source>
</evidence>
<feature type="compositionally biased region" description="Low complexity" evidence="1">
    <location>
        <begin position="148"/>
        <end position="157"/>
    </location>
</feature>
<dbReference type="InterPro" id="IPR051640">
    <property type="entry name" value="GRB10-interact_GYF"/>
</dbReference>
<dbReference type="Gene3D" id="3.30.1490.40">
    <property type="match status" value="1"/>
</dbReference>
<dbReference type="PANTHER" id="PTHR14445">
    <property type="entry name" value="GRB10 INTERACTING GYF PROTEIN"/>
    <property type="match status" value="1"/>
</dbReference>
<comment type="caution">
    <text evidence="3">The sequence shown here is derived from an EMBL/GenBank/DDBJ whole genome shotgun (WGS) entry which is preliminary data.</text>
</comment>
<sequence length="610" mass="66776">MSETALKFGPEWLRVLSDGGCASSPPPSPGLNKFKPAEHRYGREEILAFFSKHQSPPDGIHTFGHPYVEKAQEPLALIPMNEEEQRTWQKGVNSEVVLRQTGRAPVNGVGRGRGGSVDRGRGRGRGTGSYYSRGLSYDEEAEPRGPREGAPPGIGIRSKPFERSQSVHEQRPWNERGPVNTVSAGGGPEERNGAVSPRKEQGRASTENWRSRGGENDESERWRGAGGNRNEKWGPRCGWRERENGQDGDWDDGMGRGTGRGVPVSSRASRPPWDEKDGHLRKSWDEDNLPEWATENADEKGGSFDASGAFHGPGWSDEDDPTAEGRGGGGQHRQKSSPDKMTRTESIANVKPEPGSREAVTESEEITNNCVEEESKQGQSPANVVDPSHDVHTSGNSIQTEGSVSEDGQVKEEVAGSPSNSCTTTVSSGPMMNGVISEEECNNTEVKTPPHFQGRPASVSVQPQSADSEPRPFPERERQGEEEKLEHMRSVADDLVAKLVEEDDPRPQSARPNSGVTPPVSVGPMTEPTPHSTRPTHTMGDDKWYYTDPQGEIQGPFSSSDMAEWYKAGYFTPNLMLRRDCDDQFTQLGDLTRVFGRVPFMPGPPVPPLK</sequence>
<dbReference type="PANTHER" id="PTHR14445:SF36">
    <property type="entry name" value="FI03272P-RELATED"/>
    <property type="match status" value="1"/>
</dbReference>
<evidence type="ECO:0000256" key="1">
    <source>
        <dbReference type="SAM" id="MobiDB-lite"/>
    </source>
</evidence>
<feature type="compositionally biased region" description="Polar residues" evidence="1">
    <location>
        <begin position="393"/>
        <end position="403"/>
    </location>
</feature>